<feature type="region of interest" description="Disordered" evidence="1">
    <location>
        <begin position="1"/>
        <end position="106"/>
    </location>
</feature>
<evidence type="ECO:0000313" key="2">
    <source>
        <dbReference type="EMBL" id="OAP87605.1"/>
    </source>
</evidence>
<protein>
    <submittedName>
        <fullName evidence="2">Uncharacterized protein</fullName>
    </submittedName>
</protein>
<dbReference type="Proteomes" id="UP000078302">
    <property type="component" value="Unassembled WGS sequence"/>
</dbReference>
<organism evidence="2 3">
    <name type="scientific">Acidithiobacillus ferrooxidans</name>
    <name type="common">Thiobacillus ferrooxidans</name>
    <dbReference type="NCBI Taxonomy" id="920"/>
    <lineage>
        <taxon>Bacteria</taxon>
        <taxon>Pseudomonadati</taxon>
        <taxon>Pseudomonadota</taxon>
        <taxon>Acidithiobacillia</taxon>
        <taxon>Acidithiobacillales</taxon>
        <taxon>Acidithiobacillaceae</taxon>
        <taxon>Acidithiobacillus</taxon>
    </lineage>
</organism>
<feature type="region of interest" description="Disordered" evidence="1">
    <location>
        <begin position="216"/>
        <end position="295"/>
    </location>
</feature>
<name>A0A179B8B5_ACIFR</name>
<dbReference type="EMBL" id="LVXZ01000204">
    <property type="protein sequence ID" value="OAP87605.1"/>
    <property type="molecule type" value="Genomic_DNA"/>
</dbReference>
<feature type="compositionally biased region" description="Basic and acidic residues" evidence="1">
    <location>
        <begin position="23"/>
        <end position="99"/>
    </location>
</feature>
<accession>A0A179B8B5</accession>
<gene>
    <name evidence="2" type="ORF">A4H96_13015</name>
</gene>
<dbReference type="AlphaFoldDB" id="A0A179B8B5"/>
<keyword evidence="3" id="KW-1185">Reference proteome</keyword>
<feature type="compositionally biased region" description="Basic and acidic residues" evidence="1">
    <location>
        <begin position="243"/>
        <end position="295"/>
    </location>
</feature>
<reference evidence="2 3" key="1">
    <citation type="submission" date="2016-04" db="EMBL/GenBank/DDBJ databases">
        <title>Acidithiobacillus ferrooxidans genome sequencing and assembly.</title>
        <authorList>
            <person name="Zhou Z."/>
        </authorList>
    </citation>
    <scope>NUCLEOTIDE SEQUENCE [LARGE SCALE GENOMIC DNA]</scope>
    <source>
        <strain evidence="2 3">BY0502</strain>
    </source>
</reference>
<proteinExistence type="predicted"/>
<comment type="caution">
    <text evidence="2">The sequence shown here is derived from an EMBL/GenBank/DDBJ whole genome shotgun (WGS) entry which is preliminary data.</text>
</comment>
<feature type="compositionally biased region" description="Basic and acidic residues" evidence="1">
    <location>
        <begin position="216"/>
        <end position="234"/>
    </location>
</feature>
<sequence>METQTIAQQERAKNEAAQAAERQSQHEKAQENLRKIEQRAQEMHKESLQKHADRERQALQKREQDRQQTMRDQITQRERDRAADLRDRDRQKTEARKMEGQQQEARAAARAHAMAETRKALVQQRAQMQEKMQTQDGPAVDRMMSAGSVKGPTMRPGSETERGQVVMAVEMDHPGLTDTQKLIIRNQMGIQPGEGWQNRETDRKAVIREQTEINKQMRQERQEQMIRKAAEAHAHPTAAEQTRQADDRTRFAEDRQAQEEQDMWHKDHSHAPRARDDERENVMEKDDLEKGVNEK</sequence>
<evidence type="ECO:0000313" key="3">
    <source>
        <dbReference type="Proteomes" id="UP000078302"/>
    </source>
</evidence>
<evidence type="ECO:0000256" key="1">
    <source>
        <dbReference type="SAM" id="MobiDB-lite"/>
    </source>
</evidence>
<dbReference type="RefSeq" id="WP_064219987.1">
    <property type="nucleotide sequence ID" value="NZ_LVXZ01000204.1"/>
</dbReference>